<dbReference type="InterPro" id="IPR029058">
    <property type="entry name" value="AB_hydrolase_fold"/>
</dbReference>
<dbReference type="EMBL" id="AAQH01000013">
    <property type="protein sequence ID" value="EAT11805.1"/>
    <property type="molecule type" value="Genomic_DNA"/>
</dbReference>
<name>Q1N0M8_9GAMM</name>
<dbReference type="InterPro" id="IPR050266">
    <property type="entry name" value="AB_hydrolase_sf"/>
</dbReference>
<dbReference type="PANTHER" id="PTHR43798">
    <property type="entry name" value="MONOACYLGLYCEROL LIPASE"/>
    <property type="match status" value="1"/>
</dbReference>
<dbReference type="AlphaFoldDB" id="Q1N0M8"/>
<protein>
    <submittedName>
        <fullName evidence="4">Hydrolase, alpha/beta fold family protein</fullName>
    </submittedName>
</protein>
<evidence type="ECO:0000256" key="1">
    <source>
        <dbReference type="ARBA" id="ARBA00008645"/>
    </source>
</evidence>
<dbReference type="RefSeq" id="WP_007016406.1">
    <property type="nucleotide sequence ID" value="NZ_AAQH01000013.1"/>
</dbReference>
<proteinExistence type="inferred from homology"/>
<evidence type="ECO:0000313" key="4">
    <source>
        <dbReference type="EMBL" id="EAT11805.1"/>
    </source>
</evidence>
<dbReference type="ESTHER" id="9gamm-q1n0m8">
    <property type="family name" value="6_AlphaBeta_hydrolase"/>
</dbReference>
<dbReference type="HOGENOM" id="CLU_020336_8_2_6"/>
<dbReference type="PANTHER" id="PTHR43798:SF14">
    <property type="entry name" value="SERINE HYDROLASE-LIKE PROTEIN DDB_G0286239"/>
    <property type="match status" value="1"/>
</dbReference>
<dbReference type="GO" id="GO:0016787">
    <property type="term" value="F:hydrolase activity"/>
    <property type="evidence" value="ECO:0007669"/>
    <property type="project" value="UniProtKB-KW"/>
</dbReference>
<dbReference type="SUPFAM" id="SSF53474">
    <property type="entry name" value="alpha/beta-Hydrolases"/>
    <property type="match status" value="1"/>
</dbReference>
<dbReference type="Proteomes" id="UP000004263">
    <property type="component" value="Unassembled WGS sequence"/>
</dbReference>
<evidence type="ECO:0000256" key="2">
    <source>
        <dbReference type="ARBA" id="ARBA00022801"/>
    </source>
</evidence>
<keyword evidence="2 4" id="KW-0378">Hydrolase</keyword>
<accession>Q1N0M8</accession>
<evidence type="ECO:0000313" key="5">
    <source>
        <dbReference type="Proteomes" id="UP000004263"/>
    </source>
</evidence>
<dbReference type="InterPro" id="IPR000073">
    <property type="entry name" value="AB_hydrolase_1"/>
</dbReference>
<comment type="caution">
    <text evidence="4">The sequence shown here is derived from an EMBL/GenBank/DDBJ whole genome shotgun (WGS) entry which is preliminary data.</text>
</comment>
<keyword evidence="5" id="KW-1185">Reference proteome</keyword>
<dbReference type="STRING" id="207949.RED65_05444"/>
<dbReference type="PRINTS" id="PR00111">
    <property type="entry name" value="ABHYDROLASE"/>
</dbReference>
<comment type="similarity">
    <text evidence="1">Belongs to the AB hydrolase superfamily.</text>
</comment>
<organism evidence="4 5">
    <name type="scientific">Bermanella marisrubri</name>
    <dbReference type="NCBI Taxonomy" id="207949"/>
    <lineage>
        <taxon>Bacteria</taxon>
        <taxon>Pseudomonadati</taxon>
        <taxon>Pseudomonadota</taxon>
        <taxon>Gammaproteobacteria</taxon>
        <taxon>Oceanospirillales</taxon>
        <taxon>Oceanospirillaceae</taxon>
        <taxon>Bermanella</taxon>
    </lineage>
</organism>
<dbReference type="Gene3D" id="3.40.50.1820">
    <property type="entry name" value="alpha/beta hydrolase"/>
    <property type="match status" value="1"/>
</dbReference>
<evidence type="ECO:0000259" key="3">
    <source>
        <dbReference type="Pfam" id="PF00561"/>
    </source>
</evidence>
<dbReference type="Pfam" id="PF00561">
    <property type="entry name" value="Abhydrolase_1"/>
    <property type="match status" value="1"/>
</dbReference>
<gene>
    <name evidence="4" type="ORF">RED65_05444</name>
</gene>
<feature type="domain" description="AB hydrolase-1" evidence="3">
    <location>
        <begin position="26"/>
        <end position="270"/>
    </location>
</feature>
<sequence>MSIEARNINIKNLNIALQCYGDESKPALLMLHGWLDNSASFSLLAPLMADEYYVVAVDLPGHGQSDHWPQGQHYHLWEAVEHIELIADALKLKSFYLLGHSMGAAMSTLYAGTFSQRIDGLVLIEAFGPMAGDISGAPERLATAISQMKRYEELSIQRPKRDQKAFAQARMQGPMALTQQAADIIVSRGTKETPEGIVWSHDKRLQVTSMMRMSEELIQQFILNIKSPVLGIFASDGLFNQSQIDLRWSALRSEKEMHWFSGGHHLHLEGNVEQVADTIKQFLYNKKQNL</sequence>
<reference evidence="4 5" key="1">
    <citation type="submission" date="2006-03" db="EMBL/GenBank/DDBJ databases">
        <authorList>
            <person name="Pinhassi J."/>
            <person name="Pedros-Alio C."/>
            <person name="Ferriera S."/>
            <person name="Johnson J."/>
            <person name="Kravitz S."/>
            <person name="Halpern A."/>
            <person name="Remington K."/>
            <person name="Beeson K."/>
            <person name="Tran B."/>
            <person name="Rogers Y.-H."/>
            <person name="Friedman R."/>
            <person name="Venter J.C."/>
        </authorList>
    </citation>
    <scope>NUCLEOTIDE SEQUENCE [LARGE SCALE GENOMIC DNA]</scope>
    <source>
        <strain evidence="4 5">RED65</strain>
    </source>
</reference>
<dbReference type="GO" id="GO:0016020">
    <property type="term" value="C:membrane"/>
    <property type="evidence" value="ECO:0007669"/>
    <property type="project" value="TreeGrafter"/>
</dbReference>